<feature type="compositionally biased region" description="Basic and acidic residues" evidence="1">
    <location>
        <begin position="148"/>
        <end position="161"/>
    </location>
</feature>
<keyword evidence="3" id="KW-1185">Reference proteome</keyword>
<evidence type="ECO:0000313" key="3">
    <source>
        <dbReference type="Proteomes" id="UP001172082"/>
    </source>
</evidence>
<reference evidence="2" key="1">
    <citation type="submission" date="2023-06" db="EMBL/GenBank/DDBJ databases">
        <title>Genomic of Parafulvivirga corallium.</title>
        <authorList>
            <person name="Wang G."/>
        </authorList>
    </citation>
    <scope>NUCLEOTIDE SEQUENCE</scope>
    <source>
        <strain evidence="2">BMA10</strain>
    </source>
</reference>
<comment type="caution">
    <text evidence="2">The sequence shown here is derived from an EMBL/GenBank/DDBJ whole genome shotgun (WGS) entry which is preliminary data.</text>
</comment>
<protein>
    <submittedName>
        <fullName evidence="2">Uncharacterized protein</fullName>
    </submittedName>
</protein>
<gene>
    <name evidence="2" type="ORF">QQ008_08960</name>
</gene>
<dbReference type="RefSeq" id="WP_346751520.1">
    <property type="nucleotide sequence ID" value="NZ_JAUJEA010000003.1"/>
</dbReference>
<evidence type="ECO:0000256" key="1">
    <source>
        <dbReference type="SAM" id="MobiDB-lite"/>
    </source>
</evidence>
<feature type="region of interest" description="Disordered" evidence="1">
    <location>
        <begin position="148"/>
        <end position="167"/>
    </location>
</feature>
<evidence type="ECO:0000313" key="2">
    <source>
        <dbReference type="EMBL" id="MDN5201490.1"/>
    </source>
</evidence>
<sequence>MKNIIGTYNPYYDQPGFVVTIFSDSENSSYYIQEYDEGKLLGYCEILINPVSINRKFVVISNKSNDTQVIYSFFSEEVGTLLGNLNDITNKLESIVDDFKDSSLQLEIHEFLDNQAHVMHYQHLEDCKEKNEPALQLENMNKNNPTIDELKEESKPEKLTLDDFSIS</sequence>
<organism evidence="2 3">
    <name type="scientific">Splendidivirga corallicola</name>
    <dbReference type="NCBI Taxonomy" id="3051826"/>
    <lineage>
        <taxon>Bacteria</taxon>
        <taxon>Pseudomonadati</taxon>
        <taxon>Bacteroidota</taxon>
        <taxon>Cytophagia</taxon>
        <taxon>Cytophagales</taxon>
        <taxon>Splendidivirgaceae</taxon>
        <taxon>Splendidivirga</taxon>
    </lineage>
</organism>
<proteinExistence type="predicted"/>
<name>A0ABT8KL95_9BACT</name>
<dbReference type="EMBL" id="JAUJEA010000003">
    <property type="protein sequence ID" value="MDN5201490.1"/>
    <property type="molecule type" value="Genomic_DNA"/>
</dbReference>
<dbReference type="Proteomes" id="UP001172082">
    <property type="component" value="Unassembled WGS sequence"/>
</dbReference>
<accession>A0ABT8KL95</accession>